<evidence type="ECO:0000256" key="4">
    <source>
        <dbReference type="PROSITE-ProRule" id="PRU00433"/>
    </source>
</evidence>
<sequence>MKLRYVCGLLLVLSQAHAYAVAPDAVVVGAQLFEQEWDSQNPSLGSDGLGPLFNANSCATCHRQGGMGGGGEAEFNAKSIGIESIEIQGHGLTGTRLAEIVSNFHPGFVLAEGNIINVVALSHQGGTPLAREFHDAMVNAAGAEFADAGGPMDASEVRIASQTPIVFERNVNGYLVRIKARMFGRNTTSLFGSGLIDQVPDELLDHQVRLQKNHPEISGRPSTLRDNRYGKFGWRANVATLFEFTDQACANEMGLQTRRKQQTGDPTNKSYMNATFDITDTQVQSLTQFVAALPAPVRSVPHDPAKRKIVQKGEVAFNRIGCAVCHAQDMGVARGIYSDLLLHDMGYESLDLNHAEPYVVRRKLVENEVEASFPAQAMAGPPVAYYGPATAIPLPDAFEQSVSNVTNAPLAGQSGANQNGRATFSFFAPKQPQVLVAFRLIDSEIKPAAERQRQLRIADRDPITRVDYYERMQIEPTNFVQEWRTPPLWGVRDSAPYMHDGRAETLLEAIAMHDGEAAGTRDRFLSLSYEDRQALITFLESLVAPKN</sequence>
<feature type="chain" id="PRO_5004072816" evidence="5">
    <location>
        <begin position="19"/>
        <end position="547"/>
    </location>
</feature>
<keyword evidence="1 4" id="KW-0349">Heme</keyword>
<dbReference type="RefSeq" id="WP_008680368.1">
    <property type="nucleotide sequence ID" value="NZ_ANOH01000224.1"/>
</dbReference>
<comment type="caution">
    <text evidence="7">The sequence shown here is derived from an EMBL/GenBank/DDBJ whole genome shotgun (WGS) entry which is preliminary data.</text>
</comment>
<dbReference type="GO" id="GO:0004130">
    <property type="term" value="F:cytochrome-c peroxidase activity"/>
    <property type="evidence" value="ECO:0007669"/>
    <property type="project" value="TreeGrafter"/>
</dbReference>
<dbReference type="InterPro" id="IPR036909">
    <property type="entry name" value="Cyt_c-like_dom_sf"/>
</dbReference>
<dbReference type="PANTHER" id="PTHR30600:SF4">
    <property type="entry name" value="CYTOCHROME C DOMAIN-CONTAINING PROTEIN"/>
    <property type="match status" value="1"/>
</dbReference>
<dbReference type="GO" id="GO:0009055">
    <property type="term" value="F:electron transfer activity"/>
    <property type="evidence" value="ECO:0007669"/>
    <property type="project" value="InterPro"/>
</dbReference>
<keyword evidence="2 4" id="KW-0479">Metal-binding</keyword>
<dbReference type="EMBL" id="ANOH01000224">
    <property type="protein sequence ID" value="EMI55199.1"/>
    <property type="molecule type" value="Genomic_DNA"/>
</dbReference>
<dbReference type="SUPFAM" id="SSF46626">
    <property type="entry name" value="Cytochrome c"/>
    <property type="match status" value="2"/>
</dbReference>
<evidence type="ECO:0000256" key="5">
    <source>
        <dbReference type="SAM" id="SignalP"/>
    </source>
</evidence>
<dbReference type="Proteomes" id="UP000011885">
    <property type="component" value="Unassembled WGS sequence"/>
</dbReference>
<evidence type="ECO:0000256" key="1">
    <source>
        <dbReference type="ARBA" id="ARBA00022617"/>
    </source>
</evidence>
<evidence type="ECO:0000313" key="8">
    <source>
        <dbReference type="Proteomes" id="UP000011885"/>
    </source>
</evidence>
<dbReference type="InterPro" id="IPR009056">
    <property type="entry name" value="Cyt_c-like_dom"/>
</dbReference>
<dbReference type="AlphaFoldDB" id="M5U1R3"/>
<evidence type="ECO:0000256" key="2">
    <source>
        <dbReference type="ARBA" id="ARBA00022723"/>
    </source>
</evidence>
<dbReference type="GO" id="GO:0020037">
    <property type="term" value="F:heme binding"/>
    <property type="evidence" value="ECO:0007669"/>
    <property type="project" value="InterPro"/>
</dbReference>
<evidence type="ECO:0000313" key="7">
    <source>
        <dbReference type="EMBL" id="EMI55199.1"/>
    </source>
</evidence>
<organism evidence="7 8">
    <name type="scientific">Rhodopirellula sallentina SM41</name>
    <dbReference type="NCBI Taxonomy" id="1263870"/>
    <lineage>
        <taxon>Bacteria</taxon>
        <taxon>Pseudomonadati</taxon>
        <taxon>Planctomycetota</taxon>
        <taxon>Planctomycetia</taxon>
        <taxon>Pirellulales</taxon>
        <taxon>Pirellulaceae</taxon>
        <taxon>Rhodopirellula</taxon>
    </lineage>
</organism>
<dbReference type="Pfam" id="PF06537">
    <property type="entry name" value="DHOR"/>
    <property type="match status" value="1"/>
</dbReference>
<reference evidence="7 8" key="1">
    <citation type="journal article" date="2013" name="Mar. Genomics">
        <title>Expression of sulfatases in Rhodopirellula baltica and the diversity of sulfatases in the genus Rhodopirellula.</title>
        <authorList>
            <person name="Wegner C.E."/>
            <person name="Richter-Heitmann T."/>
            <person name="Klindworth A."/>
            <person name="Klockow C."/>
            <person name="Richter M."/>
            <person name="Achstetter T."/>
            <person name="Glockner F.O."/>
            <person name="Harder J."/>
        </authorList>
    </citation>
    <scope>NUCLEOTIDE SEQUENCE [LARGE SCALE GENOMIC DNA]</scope>
    <source>
        <strain evidence="7 8">SM41</strain>
    </source>
</reference>
<proteinExistence type="predicted"/>
<dbReference type="InterPro" id="IPR051395">
    <property type="entry name" value="Cytochrome_c_Peroxidase/MauG"/>
</dbReference>
<evidence type="ECO:0000256" key="3">
    <source>
        <dbReference type="ARBA" id="ARBA00023004"/>
    </source>
</evidence>
<dbReference type="PATRIC" id="fig|1263870.3.peg.3546"/>
<feature type="domain" description="Cytochrome c" evidence="6">
    <location>
        <begin position="308"/>
        <end position="473"/>
    </location>
</feature>
<dbReference type="PROSITE" id="PS51007">
    <property type="entry name" value="CYTC"/>
    <property type="match status" value="1"/>
</dbReference>
<keyword evidence="8" id="KW-1185">Reference proteome</keyword>
<dbReference type="PANTHER" id="PTHR30600">
    <property type="entry name" value="CYTOCHROME C PEROXIDASE-RELATED"/>
    <property type="match status" value="1"/>
</dbReference>
<protein>
    <submittedName>
        <fullName evidence="7">Secreted protein containing DUF1111</fullName>
    </submittedName>
</protein>
<dbReference type="GO" id="GO:0046872">
    <property type="term" value="F:metal ion binding"/>
    <property type="evidence" value="ECO:0007669"/>
    <property type="project" value="UniProtKB-KW"/>
</dbReference>
<keyword evidence="5" id="KW-0732">Signal</keyword>
<dbReference type="OrthoDB" id="9805202at2"/>
<name>M5U1R3_9BACT</name>
<accession>M5U1R3</accession>
<dbReference type="Gene3D" id="1.10.760.10">
    <property type="entry name" value="Cytochrome c-like domain"/>
    <property type="match status" value="1"/>
</dbReference>
<dbReference type="InterPro" id="IPR010538">
    <property type="entry name" value="DHOR"/>
</dbReference>
<evidence type="ECO:0000259" key="6">
    <source>
        <dbReference type="PROSITE" id="PS51007"/>
    </source>
</evidence>
<feature type="signal peptide" evidence="5">
    <location>
        <begin position="1"/>
        <end position="18"/>
    </location>
</feature>
<gene>
    <name evidence="7" type="ORF">RSSM_03336</name>
</gene>
<keyword evidence="3 4" id="KW-0408">Iron</keyword>